<dbReference type="Pfam" id="PF12770">
    <property type="entry name" value="CHAT"/>
    <property type="match status" value="1"/>
</dbReference>
<keyword evidence="1" id="KW-0472">Membrane</keyword>
<gene>
    <name evidence="3" type="ORF">HNP84_003291</name>
</gene>
<dbReference type="RefSeq" id="WP_185050516.1">
    <property type="nucleotide sequence ID" value="NZ_BAABIX010000001.1"/>
</dbReference>
<dbReference type="AlphaFoldDB" id="A0A840PC22"/>
<evidence type="ECO:0000313" key="3">
    <source>
        <dbReference type="EMBL" id="MBB5133565.1"/>
    </source>
</evidence>
<feature type="transmembrane region" description="Helical" evidence="1">
    <location>
        <begin position="109"/>
        <end position="130"/>
    </location>
</feature>
<keyword evidence="4" id="KW-1185">Reference proteome</keyword>
<reference evidence="3 4" key="1">
    <citation type="submission" date="2020-08" db="EMBL/GenBank/DDBJ databases">
        <title>Genomic Encyclopedia of Type Strains, Phase IV (KMG-IV): sequencing the most valuable type-strain genomes for metagenomic binning, comparative biology and taxonomic classification.</title>
        <authorList>
            <person name="Goeker M."/>
        </authorList>
    </citation>
    <scope>NUCLEOTIDE SEQUENCE [LARGE SCALE GENOMIC DNA]</scope>
    <source>
        <strain evidence="3 4">DSM 45615</strain>
    </source>
</reference>
<feature type="transmembrane region" description="Helical" evidence="1">
    <location>
        <begin position="83"/>
        <end position="103"/>
    </location>
</feature>
<dbReference type="PANTHER" id="PTHR10098">
    <property type="entry name" value="RAPSYN-RELATED"/>
    <property type="match status" value="1"/>
</dbReference>
<proteinExistence type="predicted"/>
<dbReference type="SUPFAM" id="SSF48452">
    <property type="entry name" value="TPR-like"/>
    <property type="match status" value="2"/>
</dbReference>
<dbReference type="InterPro" id="IPR024983">
    <property type="entry name" value="CHAT_dom"/>
</dbReference>
<comment type="caution">
    <text evidence="3">The sequence shown here is derived from an EMBL/GenBank/DDBJ whole genome shotgun (WGS) entry which is preliminary data.</text>
</comment>
<feature type="domain" description="CHAT" evidence="2">
    <location>
        <begin position="625"/>
        <end position="870"/>
    </location>
</feature>
<organism evidence="3 4">
    <name type="scientific">Thermocatellispora tengchongensis</name>
    <dbReference type="NCBI Taxonomy" id="1073253"/>
    <lineage>
        <taxon>Bacteria</taxon>
        <taxon>Bacillati</taxon>
        <taxon>Actinomycetota</taxon>
        <taxon>Actinomycetes</taxon>
        <taxon>Streptosporangiales</taxon>
        <taxon>Streptosporangiaceae</taxon>
        <taxon>Thermocatellispora</taxon>
    </lineage>
</organism>
<keyword evidence="1" id="KW-1133">Transmembrane helix</keyword>
<dbReference type="EMBL" id="JACHGN010000006">
    <property type="protein sequence ID" value="MBB5133565.1"/>
    <property type="molecule type" value="Genomic_DNA"/>
</dbReference>
<evidence type="ECO:0000259" key="2">
    <source>
        <dbReference type="Pfam" id="PF12770"/>
    </source>
</evidence>
<evidence type="ECO:0000256" key="1">
    <source>
        <dbReference type="SAM" id="Phobius"/>
    </source>
</evidence>
<name>A0A840PC22_9ACTN</name>
<sequence length="872" mass="92690">MARWIAPLLMAAAGVLVWVVAGPGVLAQVVVVGLALRLAAQVHVLRRQQRGIWSVSPYLTAVPVTVAAFALPDELPGGPGVMALVGVLAGLRLAVEVVIAAAVVGELALAAPAVAAVAAVVLLHIPLLTLTRRLGLNASVPVMRAMGTLAVLLALLLPGARRARTLDEAGSWFLAARDTRVSVALRSWAARICRRRGLAILEAVHLHNAATSSRMGGRNEQALDHLGRARAALAGETGPYAARMSRVVALTEAQARMDLGDLDTALAVIDAALEAGEPDILHADLLSAKAAVAGQIRMDHEEMLALYLESYEVAGRHRDQARMAMRLQDAAAALIRLGRPGEAAALCEEALALLGDGRVRTLTHDGSAGEADGGRLRVMLTVRLAYAVWTQGDRARARRILDGVRDRIDPGSPFYVTLMFMDGLASQDEHDLPAARRAFEAAVEWATRRGGEAAQRITHTYAGRAAERDDPQAAIAHLDRAIALTESGRAGLAAETDRLTFLGHDSRVEAYERMVVIQVAQGDPATAFDYAERGKARAMLDHFAGDDARPIAFGEARELTPGLLVEYFTAEDQVVLIGVRRDRPAMAVSVPLTRAVLRGIATAGFGATGRVGDLDPARWHALDPLVAPIARWAEPGEPVTLIPHGLLHYLPLHALDIEGRPLVERHPVGYAPSASVLRETLRRTADGQGAAVFGDPGGDLPFARAEAKRIAGFLAARPVLRGEVTRDALTGALRRTGIVHFAGHARFVADDPMSSGLVAADGVLTSREVAALGSVTARLVALSGCETGVSRDHPGDDTVGLVRGFLYAGAATVLASLWRVPDHSTAHLITAFYRHLPTGTKAEALRAAMLETRERWPSIYHWAPFVLIGNAE</sequence>
<dbReference type="Proteomes" id="UP000578449">
    <property type="component" value="Unassembled WGS sequence"/>
</dbReference>
<dbReference type="PANTHER" id="PTHR10098:SF108">
    <property type="entry name" value="TETRATRICOPEPTIDE REPEAT PROTEIN 28"/>
    <property type="match status" value="1"/>
</dbReference>
<evidence type="ECO:0000313" key="4">
    <source>
        <dbReference type="Proteomes" id="UP000578449"/>
    </source>
</evidence>
<keyword evidence="1" id="KW-0812">Transmembrane</keyword>
<protein>
    <submittedName>
        <fullName evidence="3">CHAT domain-containing protein</fullName>
    </submittedName>
</protein>
<accession>A0A840PC22</accession>
<dbReference type="InterPro" id="IPR011990">
    <property type="entry name" value="TPR-like_helical_dom_sf"/>
</dbReference>
<feature type="transmembrane region" description="Helical" evidence="1">
    <location>
        <begin position="51"/>
        <end position="71"/>
    </location>
</feature>
<dbReference type="Gene3D" id="1.25.40.10">
    <property type="entry name" value="Tetratricopeptide repeat domain"/>
    <property type="match status" value="1"/>
</dbReference>